<dbReference type="AlphaFoldDB" id="A0AAW4J265"/>
<comment type="subcellular location">
    <subcellularLocation>
        <location evidence="1">Cell membrane</location>
        <topology evidence="1">Multi-pass membrane protein</topology>
    </subcellularLocation>
</comment>
<keyword evidence="5 6" id="KW-0472">Membrane</keyword>
<dbReference type="InterPro" id="IPR000917">
    <property type="entry name" value="Sulfatase_N"/>
</dbReference>
<organism evidence="8 9">
    <name type="scientific">Acinetobacter haemolyticus</name>
    <dbReference type="NCBI Taxonomy" id="29430"/>
    <lineage>
        <taxon>Bacteria</taxon>
        <taxon>Pseudomonadati</taxon>
        <taxon>Pseudomonadota</taxon>
        <taxon>Gammaproteobacteria</taxon>
        <taxon>Moraxellales</taxon>
        <taxon>Moraxellaceae</taxon>
        <taxon>Acinetobacter</taxon>
    </lineage>
</organism>
<evidence type="ECO:0000256" key="6">
    <source>
        <dbReference type="SAM" id="Phobius"/>
    </source>
</evidence>
<feature type="domain" description="Sulfatase N-terminal" evidence="7">
    <location>
        <begin position="176"/>
        <end position="459"/>
    </location>
</feature>
<evidence type="ECO:0000256" key="5">
    <source>
        <dbReference type="ARBA" id="ARBA00023136"/>
    </source>
</evidence>
<dbReference type="PANTHER" id="PTHR47371">
    <property type="entry name" value="LIPOTEICHOIC ACID SYNTHASE"/>
    <property type="match status" value="1"/>
</dbReference>
<dbReference type="Proteomes" id="UP000670925">
    <property type="component" value="Unassembled WGS sequence"/>
</dbReference>
<evidence type="ECO:0000256" key="2">
    <source>
        <dbReference type="ARBA" id="ARBA00022475"/>
    </source>
</evidence>
<evidence type="ECO:0000256" key="4">
    <source>
        <dbReference type="ARBA" id="ARBA00022989"/>
    </source>
</evidence>
<evidence type="ECO:0000313" key="9">
    <source>
        <dbReference type="Proteomes" id="UP000670925"/>
    </source>
</evidence>
<keyword evidence="3 6" id="KW-0812">Transmembrane</keyword>
<keyword evidence="8" id="KW-0378">Hydrolase</keyword>
<dbReference type="Gene3D" id="3.40.720.10">
    <property type="entry name" value="Alkaline Phosphatase, subunit A"/>
    <property type="match status" value="1"/>
</dbReference>
<protein>
    <submittedName>
        <fullName evidence="8">Sulfatase-like hydrolase/transferase</fullName>
    </submittedName>
</protein>
<gene>
    <name evidence="8" type="ORF">J5N55_02745</name>
</gene>
<feature type="transmembrane region" description="Helical" evidence="6">
    <location>
        <begin position="77"/>
        <end position="100"/>
    </location>
</feature>
<keyword evidence="2" id="KW-1003">Cell membrane</keyword>
<dbReference type="GO" id="GO:0005886">
    <property type="term" value="C:plasma membrane"/>
    <property type="evidence" value="ECO:0007669"/>
    <property type="project" value="UniProtKB-SubCell"/>
</dbReference>
<dbReference type="SUPFAM" id="SSF53649">
    <property type="entry name" value="Alkaline phosphatase-like"/>
    <property type="match status" value="1"/>
</dbReference>
<feature type="transmembrane region" description="Helical" evidence="6">
    <location>
        <begin position="112"/>
        <end position="134"/>
    </location>
</feature>
<dbReference type="InterPro" id="IPR050448">
    <property type="entry name" value="OpgB/LTA_synthase_biosynth"/>
</dbReference>
<evidence type="ECO:0000256" key="1">
    <source>
        <dbReference type="ARBA" id="ARBA00004651"/>
    </source>
</evidence>
<comment type="caution">
    <text evidence="8">The sequence shown here is derived from an EMBL/GenBank/DDBJ whole genome shotgun (WGS) entry which is preliminary data.</text>
</comment>
<dbReference type="GO" id="GO:0016787">
    <property type="term" value="F:hydrolase activity"/>
    <property type="evidence" value="ECO:0007669"/>
    <property type="project" value="UniProtKB-KW"/>
</dbReference>
<feature type="transmembrane region" description="Helical" evidence="6">
    <location>
        <begin position="6"/>
        <end position="22"/>
    </location>
</feature>
<accession>A0AAW4J265</accession>
<dbReference type="InterPro" id="IPR017850">
    <property type="entry name" value="Alkaline_phosphatase_core_sf"/>
</dbReference>
<dbReference type="CDD" id="cd16015">
    <property type="entry name" value="LTA_synthase"/>
    <property type="match status" value="1"/>
</dbReference>
<dbReference type="RefSeq" id="WP_206261621.1">
    <property type="nucleotide sequence ID" value="NZ_JAGFOT010000002.1"/>
</dbReference>
<keyword evidence="4 6" id="KW-1133">Transmembrane helix</keyword>
<feature type="transmembrane region" description="Helical" evidence="6">
    <location>
        <begin position="34"/>
        <end position="57"/>
    </location>
</feature>
<evidence type="ECO:0000259" key="7">
    <source>
        <dbReference type="Pfam" id="PF00884"/>
    </source>
</evidence>
<reference evidence="8" key="1">
    <citation type="submission" date="2021-03" db="EMBL/GenBank/DDBJ databases">
        <title>Acinetobacter spp. whole-genome sequenced from Terengganu.</title>
        <authorList>
            <person name="Mohd Rani F."/>
        </authorList>
    </citation>
    <scope>NUCLEOTIDE SEQUENCE</scope>
    <source>
        <strain evidence="8">AC1502</strain>
    </source>
</reference>
<dbReference type="PANTHER" id="PTHR47371:SF3">
    <property type="entry name" value="PHOSPHOGLYCEROL TRANSFERASE I"/>
    <property type="match status" value="1"/>
</dbReference>
<name>A0AAW4J265_ACIHA</name>
<evidence type="ECO:0000256" key="3">
    <source>
        <dbReference type="ARBA" id="ARBA00022692"/>
    </source>
</evidence>
<sequence length="514" mass="59026">MDAFVLPFLVMALIVFTVLNFWHGQKYLSIISSILIFFSILLSIMYIVAGTFTGKGIDESVIFHLMFGLDQKILSKFTNYIILISLLMFSSTVWLIWFNLKRLKTLQTKKKMGTAYFNFFLTSLVFVFSAFLVLGHPATANIYELYNLTTQKERFSQFEQYVKPVRLTYPIKSKPKNFIYIYTESLERTFLNQQRFPNLMPNIRQMEKKAVTITGIKQAPMTNWTIAGMTASQCGIPLATYTENRNNDLNNMNTFLPGAICVGNFLEHHNYYLGYLGGADLEFAGKGKFYADRRFKDIYGFRELEKFAGHPLASSKWGAYDDDLYNLLFKYFEKVASEHKRFGIIALTLDTHAPLGHETPSCKGLQYQDGSKKMLNSISCADKLLAEFIEKFQLSPYAEDTVLIIGSDHFMMNSDAGLEIDDNARENLWIALNTGMQPQVIHRNATTLDIAPTLLSILGFDVNEFALGRNLFSKQPTLSEEIGQEKFYEGLQAWRMNFWKYWDKSNSLSEADRF</sequence>
<proteinExistence type="predicted"/>
<evidence type="ECO:0000313" key="8">
    <source>
        <dbReference type="EMBL" id="MBO3657006.1"/>
    </source>
</evidence>
<dbReference type="EMBL" id="JAGFOT010000002">
    <property type="protein sequence ID" value="MBO3657006.1"/>
    <property type="molecule type" value="Genomic_DNA"/>
</dbReference>
<dbReference type="Pfam" id="PF00884">
    <property type="entry name" value="Sulfatase"/>
    <property type="match status" value="1"/>
</dbReference>